<dbReference type="STRING" id="375451.RD1_2848"/>
<dbReference type="InterPro" id="IPR028939">
    <property type="entry name" value="P5C_Rdtase_cat_N"/>
</dbReference>
<gene>
    <name evidence="3" type="ordered locus">RD1_2848</name>
</gene>
<dbReference type="SUPFAM" id="SSF51735">
    <property type="entry name" value="NAD(P)-binding Rossmann-fold domains"/>
    <property type="match status" value="1"/>
</dbReference>
<evidence type="ECO:0000259" key="2">
    <source>
        <dbReference type="Pfam" id="PF03807"/>
    </source>
</evidence>
<dbReference type="GO" id="GO:0055129">
    <property type="term" value="P:L-proline biosynthetic process"/>
    <property type="evidence" value="ECO:0007669"/>
    <property type="project" value="TreeGrafter"/>
</dbReference>
<keyword evidence="3" id="KW-0560">Oxidoreductase</keyword>
<dbReference type="GO" id="GO:0004735">
    <property type="term" value="F:pyrroline-5-carboxylate reductase activity"/>
    <property type="evidence" value="ECO:0007669"/>
    <property type="project" value="UniProtKB-EC"/>
</dbReference>
<proteinExistence type="inferred from homology"/>
<dbReference type="OrthoDB" id="9805754at2"/>
<dbReference type="EMBL" id="CP000362">
    <property type="protein sequence ID" value="ABG32374.1"/>
    <property type="molecule type" value="Genomic_DNA"/>
</dbReference>
<dbReference type="HOGENOM" id="CLU_066353_2_0_5"/>
<comment type="similarity">
    <text evidence="1">Belongs to the pyrroline-5-carboxylate reductase family.</text>
</comment>
<dbReference type="PANTHER" id="PTHR11645">
    <property type="entry name" value="PYRROLINE-5-CARBOXYLATE REDUCTASE"/>
    <property type="match status" value="1"/>
</dbReference>
<dbReference type="Proteomes" id="UP000007029">
    <property type="component" value="Chromosome"/>
</dbReference>
<sequence length="252" mass="26571">MTKIGFIGTGHIAAPMVRFLASRGHAVTVSERNAETAQSLKASHGVEVATNQVVLDCSQIVFLCLRPHIAADVISGLRFSADHKVVSVMAGLPLRELAEICAPARDISMTIPLGYVEQGGCPLPACPDDRVLRALFEPENPVLKVADEAAFNQHFAVCAFVPGVLDLMVTASDWLAQQTGDADQAARYTHQLLAGFLAALPRTGGASLLADERDALATPGTLSLQMTDGLRSGGAHEALIEALSAIGKRLEP</sequence>
<dbReference type="eggNOG" id="COG0345">
    <property type="taxonomic scope" value="Bacteria"/>
</dbReference>
<dbReference type="KEGG" id="rde:RD1_2848"/>
<dbReference type="PANTHER" id="PTHR11645:SF13">
    <property type="entry name" value="PYRROLINE-5-CARBOXYLATE REDUCTASE CATALYTIC N-TERMINAL DOMAIN-CONTAINING PROTEIN"/>
    <property type="match status" value="1"/>
</dbReference>
<reference evidence="3 4" key="1">
    <citation type="journal article" date="2007" name="J. Bacteriol.">
        <title>The complete genome sequence of Roseobacter denitrificans reveals a mixotrophic rather than photosynthetic metabolism.</title>
        <authorList>
            <person name="Swingley W.D."/>
            <person name="Sadekar S."/>
            <person name="Mastrian S.D."/>
            <person name="Matthies H.J."/>
            <person name="Hao J."/>
            <person name="Ramos H."/>
            <person name="Acharya C.R."/>
            <person name="Conrad A.L."/>
            <person name="Taylor H.L."/>
            <person name="Dejesa L.C."/>
            <person name="Shah M.K."/>
            <person name="O'huallachain M.E."/>
            <person name="Lince M.T."/>
            <person name="Blankenship R.E."/>
            <person name="Beatty J.T."/>
            <person name="Touchman J.W."/>
        </authorList>
    </citation>
    <scope>NUCLEOTIDE SEQUENCE [LARGE SCALE GENOMIC DNA]</scope>
    <source>
        <strain evidence="4">ATCC 33942 / OCh 114</strain>
    </source>
</reference>
<organism evidence="3 4">
    <name type="scientific">Roseobacter denitrificans (strain ATCC 33942 / OCh 114)</name>
    <name type="common">Erythrobacter sp. (strain OCh 114)</name>
    <name type="synonym">Roseobacter denitrificans</name>
    <dbReference type="NCBI Taxonomy" id="375451"/>
    <lineage>
        <taxon>Bacteria</taxon>
        <taxon>Pseudomonadati</taxon>
        <taxon>Pseudomonadota</taxon>
        <taxon>Alphaproteobacteria</taxon>
        <taxon>Rhodobacterales</taxon>
        <taxon>Roseobacteraceae</taxon>
        <taxon>Roseobacter</taxon>
    </lineage>
</organism>
<dbReference type="RefSeq" id="WP_011568990.1">
    <property type="nucleotide sequence ID" value="NC_008209.1"/>
</dbReference>
<evidence type="ECO:0000256" key="1">
    <source>
        <dbReference type="ARBA" id="ARBA00005525"/>
    </source>
</evidence>
<dbReference type="Pfam" id="PF03807">
    <property type="entry name" value="F420_oxidored"/>
    <property type="match status" value="1"/>
</dbReference>
<evidence type="ECO:0000313" key="4">
    <source>
        <dbReference type="Proteomes" id="UP000007029"/>
    </source>
</evidence>
<dbReference type="EC" id="1.5.1.2" evidence="3"/>
<dbReference type="InterPro" id="IPR036291">
    <property type="entry name" value="NAD(P)-bd_dom_sf"/>
</dbReference>
<protein>
    <submittedName>
        <fullName evidence="3">Pyrroline-5-carboxylate reductase, putative</fullName>
        <ecNumber evidence="3">1.5.1.2</ecNumber>
    </submittedName>
</protein>
<keyword evidence="4" id="KW-1185">Reference proteome</keyword>
<accession>Q165G9</accession>
<dbReference type="AlphaFoldDB" id="Q165G9"/>
<feature type="domain" description="Pyrroline-5-carboxylate reductase catalytic N-terminal" evidence="2">
    <location>
        <begin position="3"/>
        <end position="91"/>
    </location>
</feature>
<evidence type="ECO:0000313" key="3">
    <source>
        <dbReference type="EMBL" id="ABG32374.1"/>
    </source>
</evidence>
<name>Q165G9_ROSDO</name>
<dbReference type="Gene3D" id="3.40.50.720">
    <property type="entry name" value="NAD(P)-binding Rossmann-like Domain"/>
    <property type="match status" value="1"/>
</dbReference>